<proteinExistence type="predicted"/>
<feature type="compositionally biased region" description="Basic and acidic residues" evidence="1">
    <location>
        <begin position="652"/>
        <end position="666"/>
    </location>
</feature>
<feature type="region of interest" description="Disordered" evidence="1">
    <location>
        <begin position="507"/>
        <end position="526"/>
    </location>
</feature>
<reference evidence="3" key="1">
    <citation type="submission" date="2024-04" db="EMBL/GenBank/DDBJ databases">
        <authorList>
            <person name="Shaw F."/>
            <person name="Minotto A."/>
        </authorList>
    </citation>
    <scope>NUCLEOTIDE SEQUENCE [LARGE SCALE GENOMIC DNA]</scope>
</reference>
<organism evidence="2 3">
    <name type="scientific">Somion occarium</name>
    <dbReference type="NCBI Taxonomy" id="3059160"/>
    <lineage>
        <taxon>Eukaryota</taxon>
        <taxon>Fungi</taxon>
        <taxon>Dikarya</taxon>
        <taxon>Basidiomycota</taxon>
        <taxon>Agaricomycotina</taxon>
        <taxon>Agaricomycetes</taxon>
        <taxon>Polyporales</taxon>
        <taxon>Cerrenaceae</taxon>
        <taxon>Somion</taxon>
    </lineage>
</organism>
<feature type="compositionally biased region" description="Basic and acidic residues" evidence="1">
    <location>
        <begin position="628"/>
        <end position="639"/>
    </location>
</feature>
<feature type="compositionally biased region" description="Basic residues" evidence="1">
    <location>
        <begin position="768"/>
        <end position="781"/>
    </location>
</feature>
<gene>
    <name evidence="2" type="ORF">GFSPODELE1_LOCUS5133</name>
</gene>
<evidence type="ECO:0000256" key="1">
    <source>
        <dbReference type="SAM" id="MobiDB-lite"/>
    </source>
</evidence>
<protein>
    <submittedName>
        <fullName evidence="2">Uncharacterized protein</fullName>
    </submittedName>
</protein>
<accession>A0ABP1DA91</accession>
<name>A0ABP1DA91_9APHY</name>
<feature type="region of interest" description="Disordered" evidence="1">
    <location>
        <begin position="555"/>
        <end position="613"/>
    </location>
</feature>
<feature type="region of interest" description="Disordered" evidence="1">
    <location>
        <begin position="733"/>
        <end position="781"/>
    </location>
</feature>
<dbReference type="SUPFAM" id="SSF52047">
    <property type="entry name" value="RNI-like"/>
    <property type="match status" value="1"/>
</dbReference>
<evidence type="ECO:0000313" key="3">
    <source>
        <dbReference type="Proteomes" id="UP001497453"/>
    </source>
</evidence>
<keyword evidence="3" id="KW-1185">Reference proteome</keyword>
<dbReference type="Proteomes" id="UP001497453">
    <property type="component" value="Chromosome 3"/>
</dbReference>
<feature type="compositionally biased region" description="Polar residues" evidence="1">
    <location>
        <begin position="745"/>
        <end position="760"/>
    </location>
</feature>
<dbReference type="EMBL" id="OZ037946">
    <property type="protein sequence ID" value="CAL1704765.1"/>
    <property type="molecule type" value="Genomic_DNA"/>
</dbReference>
<feature type="region of interest" description="Disordered" evidence="1">
    <location>
        <begin position="628"/>
        <end position="719"/>
    </location>
</feature>
<sequence length="781" mass="85648">MAPPITLWKPTPTTTSDDACTTILKYVLPPSNIPGPYERASEAAAKRPLTYVPSLKYFCVRKLMEYPEQLDSIGPARIHYEPPASPSDYDLVRSLVPAFSHEDPKSTNFLANVDPRLWAVIIQTVSPLPEAFRTYTLPLSDIHAPLLQQIPSTPDFALLTVLELRGREEVDDQTVVQLGDLHNLAAVDLSLTVLTSWGIKTLSKTLLTSEDTGKRRGPWGLRIIHLRDCMKIDDSIFDCLPKFPLLSVADLRGTRCRPSTVSSSPFRPSGGQDLFHPTPLTDSLIALTSHSSQRAPGLSSSLFSHPDPYFLRLSTLHHRPPARSTPYRGLRMSLGSLSTFSPLPLSGIDTISDIDDDEYHYDPAGVVGDRHSLTEDSKMQDVVAAEESRGHNARRALAAFYAPLPPTSKACLITYNSKSAHAAASSSEASRSRIAPPHPLMLFRSPPPYSLIQNSSSEDPGTIAVSRSMKRPRTEDALHVLHGDKARQSNKAKEGIQAVWDLVNKKPTAETSGHHGHSRVAEVRNNPFARKSQLQSRASFPFDIDPDLLATAERDRAKTYGSRMSGAMKRSPKKPSAASASADGEGKKATTKLNRKPTLAAARPPSCALPSLDPDLLASVQADRQKDMELQRQKEEKARNRTSRKRKRSKKKDLSYSDSDSGHSDSDEGEFNDIPSSPNLPKGTNIRIPKETGPPPKMKPLTAHPIPYLPPDLRPKGYTEADKAKLLGIKLKRRKSEGSDGLRQMTLSHFASKPSTSAGSSRPGPISHSKKAPRGRPRPSV</sequence>
<feature type="compositionally biased region" description="Basic residues" evidence="1">
    <location>
        <begin position="640"/>
        <end position="651"/>
    </location>
</feature>
<evidence type="ECO:0000313" key="2">
    <source>
        <dbReference type="EMBL" id="CAL1704765.1"/>
    </source>
</evidence>